<dbReference type="GO" id="GO:0016757">
    <property type="term" value="F:glycosyltransferase activity"/>
    <property type="evidence" value="ECO:0007669"/>
    <property type="project" value="UniProtKB-KW"/>
</dbReference>
<dbReference type="Pfam" id="PF13579">
    <property type="entry name" value="Glyco_trans_4_4"/>
    <property type="match status" value="1"/>
</dbReference>
<comment type="caution">
    <text evidence="5">The sequence shown here is derived from an EMBL/GenBank/DDBJ whole genome shotgun (WGS) entry which is preliminary data.</text>
</comment>
<dbReference type="OrthoDB" id="6286688at2"/>
<evidence type="ECO:0000313" key="6">
    <source>
        <dbReference type="Proteomes" id="UP000319103"/>
    </source>
</evidence>
<organism evidence="5 6">
    <name type="scientific">Kitasatospora acidiphila</name>
    <dbReference type="NCBI Taxonomy" id="2567942"/>
    <lineage>
        <taxon>Bacteria</taxon>
        <taxon>Bacillati</taxon>
        <taxon>Actinomycetota</taxon>
        <taxon>Actinomycetes</taxon>
        <taxon>Kitasatosporales</taxon>
        <taxon>Streptomycetaceae</taxon>
        <taxon>Kitasatospora</taxon>
    </lineage>
</organism>
<name>A0A540WBF7_9ACTN</name>
<keyword evidence="2" id="KW-0328">Glycosyltransferase</keyword>
<keyword evidence="6" id="KW-1185">Reference proteome</keyword>
<evidence type="ECO:0000256" key="3">
    <source>
        <dbReference type="ARBA" id="ARBA00022679"/>
    </source>
</evidence>
<evidence type="ECO:0000256" key="1">
    <source>
        <dbReference type="ARBA" id="ARBA00021292"/>
    </source>
</evidence>
<dbReference type="Proteomes" id="UP000319103">
    <property type="component" value="Unassembled WGS sequence"/>
</dbReference>
<keyword evidence="3 5" id="KW-0808">Transferase</keyword>
<dbReference type="EMBL" id="VIGB01000003">
    <property type="protein sequence ID" value="TQF06369.1"/>
    <property type="molecule type" value="Genomic_DNA"/>
</dbReference>
<dbReference type="InterPro" id="IPR028098">
    <property type="entry name" value="Glyco_trans_4-like_N"/>
</dbReference>
<evidence type="ECO:0000256" key="2">
    <source>
        <dbReference type="ARBA" id="ARBA00022676"/>
    </source>
</evidence>
<gene>
    <name evidence="5" type="ORF">E6W39_34365</name>
</gene>
<accession>A0A540WBF7</accession>
<evidence type="ECO:0000313" key="5">
    <source>
        <dbReference type="EMBL" id="TQF06369.1"/>
    </source>
</evidence>
<dbReference type="SUPFAM" id="SSF53756">
    <property type="entry name" value="UDP-Glycosyltransferase/glycogen phosphorylase"/>
    <property type="match status" value="1"/>
</dbReference>
<dbReference type="RefSeq" id="WP_141636801.1">
    <property type="nucleotide sequence ID" value="NZ_VIGB01000003.1"/>
</dbReference>
<reference evidence="5 6" key="1">
    <citation type="submission" date="2019-06" db="EMBL/GenBank/DDBJ databases">
        <title>Description of Kitasatospora acidophila sp. nov. isolated from pine grove soil, and reclassification of Streptomyces novaecaesareae to Kitasatospora novaeceasareae comb. nov.</title>
        <authorList>
            <person name="Kim M.J."/>
        </authorList>
    </citation>
    <scope>NUCLEOTIDE SEQUENCE [LARGE SCALE GENOMIC DNA]</scope>
    <source>
        <strain evidence="5 6">MMS16-CNU292</strain>
    </source>
</reference>
<dbReference type="PANTHER" id="PTHR12526">
    <property type="entry name" value="GLYCOSYLTRANSFERASE"/>
    <property type="match status" value="1"/>
</dbReference>
<dbReference type="Gene3D" id="3.40.50.2000">
    <property type="entry name" value="Glycogen Phosphorylase B"/>
    <property type="match status" value="2"/>
</dbReference>
<dbReference type="Pfam" id="PF13692">
    <property type="entry name" value="Glyco_trans_1_4"/>
    <property type="match status" value="1"/>
</dbReference>
<dbReference type="AlphaFoldDB" id="A0A540WBF7"/>
<evidence type="ECO:0000259" key="4">
    <source>
        <dbReference type="Pfam" id="PF13579"/>
    </source>
</evidence>
<proteinExistence type="predicted"/>
<dbReference type="PANTHER" id="PTHR12526:SF634">
    <property type="entry name" value="BLL3361 PROTEIN"/>
    <property type="match status" value="1"/>
</dbReference>
<protein>
    <recommendedName>
        <fullName evidence="1">D-inositol 3-phosphate glycosyltransferase</fullName>
    </recommendedName>
</protein>
<sequence>MAGSERRPRVCVVGSGWRFTGGLSHYTCRLAGALAEDAEVSALLMRRLLPAFLYPGRKRVGVKVAAIDYDERVDVYDGVDWFWLPSLLIALRRLRRNRPDTIVFQWWTGTVAHTYLVLAVAARALGARVVVEFHEVQDTGEIRIPFVAGYTRWLLSALLRRSDAFLVHSAYDEELLRGLFDLSGRPVTVVSHGPFDHYAVERVPPTDGACRLLFFGLIRPYKGLDLLISAFDRLSPEEIDGVRLTVVGETWEGCVEPIRMIENSPYRDRITLVNRYVSDEEAKAHFAAADALVLPYRRSSASGPLHIAMSNGLPVVLSSVGGLVEAVGDYPGAVLVPPEDVDALLEGLRKVVTMAGEHFSDPHSWERNVEAVIGTARAEGGER</sequence>
<feature type="domain" description="Glycosyltransferase subfamily 4-like N-terminal" evidence="4">
    <location>
        <begin position="21"/>
        <end position="191"/>
    </location>
</feature>